<dbReference type="SMART" id="SM00388">
    <property type="entry name" value="HisKA"/>
    <property type="match status" value="1"/>
</dbReference>
<comment type="catalytic activity">
    <reaction evidence="1">
        <text>ATP + protein L-histidine = ADP + protein N-phospho-L-histidine.</text>
        <dbReference type="EC" id="2.7.13.3"/>
    </reaction>
</comment>
<keyword evidence="4" id="KW-0902">Two-component regulatory system</keyword>
<dbReference type="Gene3D" id="1.10.287.130">
    <property type="match status" value="1"/>
</dbReference>
<dbReference type="SUPFAM" id="SSF52172">
    <property type="entry name" value="CheY-like"/>
    <property type="match status" value="1"/>
</dbReference>
<dbReference type="PRINTS" id="PR00344">
    <property type="entry name" value="BCTRLSENSOR"/>
</dbReference>
<dbReference type="InterPro" id="IPR003594">
    <property type="entry name" value="HATPase_dom"/>
</dbReference>
<dbReference type="InterPro" id="IPR011006">
    <property type="entry name" value="CheY-like_superfamily"/>
</dbReference>
<evidence type="ECO:0000256" key="5">
    <source>
        <dbReference type="PROSITE-ProRule" id="PRU00169"/>
    </source>
</evidence>
<dbReference type="PROSITE" id="PS50110">
    <property type="entry name" value="RESPONSE_REGULATORY"/>
    <property type="match status" value="1"/>
</dbReference>
<dbReference type="CDD" id="cd00082">
    <property type="entry name" value="HisKA"/>
    <property type="match status" value="1"/>
</dbReference>
<dbReference type="InterPro" id="IPR005467">
    <property type="entry name" value="His_kinase_dom"/>
</dbReference>
<dbReference type="PROSITE" id="PS50109">
    <property type="entry name" value="HIS_KIN"/>
    <property type="match status" value="1"/>
</dbReference>
<organism evidence="8 9">
    <name type="scientific">Oricola cellulosilytica</name>
    <dbReference type="NCBI Taxonomy" id="1429082"/>
    <lineage>
        <taxon>Bacteria</taxon>
        <taxon>Pseudomonadati</taxon>
        <taxon>Pseudomonadota</taxon>
        <taxon>Alphaproteobacteria</taxon>
        <taxon>Hyphomicrobiales</taxon>
        <taxon>Ahrensiaceae</taxon>
        <taxon>Oricola</taxon>
    </lineage>
</organism>
<comment type="caution">
    <text evidence="8">The sequence shown here is derived from an EMBL/GenBank/DDBJ whole genome shotgun (WGS) entry which is preliminary data.</text>
</comment>
<evidence type="ECO:0000313" key="9">
    <source>
        <dbReference type="Proteomes" id="UP000291301"/>
    </source>
</evidence>
<dbReference type="InterPro" id="IPR036890">
    <property type="entry name" value="HATPase_C_sf"/>
</dbReference>
<gene>
    <name evidence="8" type="ORF">E0D97_02420</name>
</gene>
<dbReference type="SMART" id="SM00387">
    <property type="entry name" value="HATPase_c"/>
    <property type="match status" value="1"/>
</dbReference>
<dbReference type="PANTHER" id="PTHR45339:SF1">
    <property type="entry name" value="HYBRID SIGNAL TRANSDUCTION HISTIDINE KINASE J"/>
    <property type="match status" value="1"/>
</dbReference>
<dbReference type="PANTHER" id="PTHR45339">
    <property type="entry name" value="HYBRID SIGNAL TRANSDUCTION HISTIDINE KINASE J"/>
    <property type="match status" value="1"/>
</dbReference>
<dbReference type="CDD" id="cd16922">
    <property type="entry name" value="HATPase_EvgS-ArcB-TorS-like"/>
    <property type="match status" value="1"/>
</dbReference>
<proteinExistence type="predicted"/>
<dbReference type="SMART" id="SM00448">
    <property type="entry name" value="REC"/>
    <property type="match status" value="1"/>
</dbReference>
<feature type="domain" description="Histidine kinase" evidence="6">
    <location>
        <begin position="57"/>
        <end position="273"/>
    </location>
</feature>
<dbReference type="SUPFAM" id="SSF55874">
    <property type="entry name" value="ATPase domain of HSP90 chaperone/DNA topoisomerase II/histidine kinase"/>
    <property type="match status" value="1"/>
</dbReference>
<dbReference type="EMBL" id="SJST01000001">
    <property type="protein sequence ID" value="TCD16304.1"/>
    <property type="molecule type" value="Genomic_DNA"/>
</dbReference>
<dbReference type="Pfam" id="PF00512">
    <property type="entry name" value="HisKA"/>
    <property type="match status" value="1"/>
</dbReference>
<name>A0A4R0PHP6_9HYPH</name>
<dbReference type="Gene3D" id="3.40.50.2300">
    <property type="match status" value="2"/>
</dbReference>
<evidence type="ECO:0000256" key="1">
    <source>
        <dbReference type="ARBA" id="ARBA00000085"/>
    </source>
</evidence>
<evidence type="ECO:0000313" key="8">
    <source>
        <dbReference type="EMBL" id="TCD16304.1"/>
    </source>
</evidence>
<evidence type="ECO:0000256" key="3">
    <source>
        <dbReference type="ARBA" id="ARBA00022553"/>
    </source>
</evidence>
<feature type="modified residue" description="4-aspartylphosphate" evidence="5">
    <location>
        <position position="476"/>
    </location>
</feature>
<keyword evidence="9" id="KW-1185">Reference proteome</keyword>
<dbReference type="GO" id="GO:0000155">
    <property type="term" value="F:phosphorelay sensor kinase activity"/>
    <property type="evidence" value="ECO:0007669"/>
    <property type="project" value="InterPro"/>
</dbReference>
<reference evidence="8 9" key="1">
    <citation type="journal article" date="2015" name="Antonie Van Leeuwenhoek">
        <title>Oricola cellulosilytica gen. nov., sp. nov., a cellulose-degrading bacterium of the family Phyllobacteriaceae isolated from surface seashore water, and emended descriptions of Mesorhizobium loti and Phyllobacterium myrsinacearum.</title>
        <authorList>
            <person name="Hameed A."/>
            <person name="Shahina M."/>
            <person name="Lai W.A."/>
            <person name="Lin S.Y."/>
            <person name="Young L.S."/>
            <person name="Liu Y.C."/>
            <person name="Hsu Y.H."/>
            <person name="Young C.C."/>
        </authorList>
    </citation>
    <scope>NUCLEOTIDE SEQUENCE [LARGE SCALE GENOMIC DNA]</scope>
    <source>
        <strain evidence="8 9">KCTC 52183</strain>
    </source>
</reference>
<sequence length="550" mass="58855">MSSGLPSRHLTRVGAALRKLLTTGPRRAGSAAEMAALKHASDDAQRANRAQARLLAMTSHELRTPLNGIIGVGKLLADTPLTPEQRNYVDAITVSGESLLSLVEDLMEFARFEAGEPELRPQRAAVRPLIGAVVELQCGRAYAKDVDLGYYVSPAVPESALFDAERLRQILVNIVGNAIKFTDTGGVSIEVDHHQGVLHILVSDTGPGIDADEQSRIFGEFEQARTGMNRPHEGIGLGLAISRRIAEAAGGTIAVESKPGHGAQFSVTFPVCDPVAEELPQHRLTGIHAVIASPASTEAELIGRMLQDAGATTEVAADTENLANAHRGGDTILLVDDRIEGGAEAFLAGGHAFEKVVALIRAEQRNTLGAAFKQHEQSFMTRPVRAETLLRVIGDRFARGQIKAMPEHGIVGKPRPLHGLNVLLAEDNPVNALLTLRMLERLGHRVRHVDNGRDAVEAVTPGKNGGTSQFDVILMDLHMPGMDGIDAIQVIRREEDGNRSRHTPIIAITADILPETARNVLDAGADGILTKPLEAGALADKLVMLKQQVA</sequence>
<dbReference type="AlphaFoldDB" id="A0A4R0PHP6"/>
<dbReference type="InterPro" id="IPR036097">
    <property type="entry name" value="HisK_dim/P_sf"/>
</dbReference>
<dbReference type="Gene3D" id="3.30.565.10">
    <property type="entry name" value="Histidine kinase-like ATPase, C-terminal domain"/>
    <property type="match status" value="1"/>
</dbReference>
<dbReference type="InterPro" id="IPR004358">
    <property type="entry name" value="Sig_transdc_His_kin-like_C"/>
</dbReference>
<keyword evidence="3 5" id="KW-0597">Phosphoprotein</keyword>
<dbReference type="InterPro" id="IPR003661">
    <property type="entry name" value="HisK_dim/P_dom"/>
</dbReference>
<dbReference type="SUPFAM" id="SSF47384">
    <property type="entry name" value="Homodimeric domain of signal transducing histidine kinase"/>
    <property type="match status" value="1"/>
</dbReference>
<evidence type="ECO:0000259" key="7">
    <source>
        <dbReference type="PROSITE" id="PS50110"/>
    </source>
</evidence>
<evidence type="ECO:0000259" key="6">
    <source>
        <dbReference type="PROSITE" id="PS50109"/>
    </source>
</evidence>
<dbReference type="InterPro" id="IPR001789">
    <property type="entry name" value="Sig_transdc_resp-reg_receiver"/>
</dbReference>
<dbReference type="CDD" id="cd17546">
    <property type="entry name" value="REC_hyHK_CKI1_RcsC-like"/>
    <property type="match status" value="1"/>
</dbReference>
<dbReference type="Pfam" id="PF00072">
    <property type="entry name" value="Response_reg"/>
    <property type="match status" value="1"/>
</dbReference>
<protein>
    <recommendedName>
        <fullName evidence="2">histidine kinase</fullName>
        <ecNumber evidence="2">2.7.13.3</ecNumber>
    </recommendedName>
</protein>
<dbReference type="FunFam" id="3.30.565.10:FF:000010">
    <property type="entry name" value="Sensor histidine kinase RcsC"/>
    <property type="match status" value="1"/>
</dbReference>
<dbReference type="Proteomes" id="UP000291301">
    <property type="component" value="Unassembled WGS sequence"/>
</dbReference>
<evidence type="ECO:0000256" key="2">
    <source>
        <dbReference type="ARBA" id="ARBA00012438"/>
    </source>
</evidence>
<accession>A0A4R0PHP6</accession>
<dbReference type="Pfam" id="PF02518">
    <property type="entry name" value="HATPase_c"/>
    <property type="match status" value="1"/>
</dbReference>
<evidence type="ECO:0000256" key="4">
    <source>
        <dbReference type="ARBA" id="ARBA00023012"/>
    </source>
</evidence>
<feature type="domain" description="Response regulatory" evidence="7">
    <location>
        <begin position="421"/>
        <end position="546"/>
    </location>
</feature>
<dbReference type="EC" id="2.7.13.3" evidence="2"/>